<sequence length="90" mass="9538">MKKLLLTAVLLATSYSAFSADMISAQEAKHFKLVSAGNISVSSSGGQISSPSDLHAALSKLADEKGAKYYTIISAREHGNNFEAVAKTYK</sequence>
<evidence type="ECO:0000256" key="2">
    <source>
        <dbReference type="SAM" id="SignalP"/>
    </source>
</evidence>
<dbReference type="AlphaFoldDB" id="A0AB39VUY3"/>
<reference evidence="4" key="1">
    <citation type="submission" date="2024-07" db="EMBL/GenBank/DDBJ databases">
        <authorList>
            <person name="Biller S.J."/>
        </authorList>
    </citation>
    <scope>NUCLEOTIDE SEQUENCE</scope>
    <source>
        <strain evidence="4">WC2420</strain>
    </source>
</reference>
<name>A0AB39VUY3_9GAMM</name>
<feature type="signal peptide" evidence="2">
    <location>
        <begin position="1"/>
        <end position="19"/>
    </location>
</feature>
<evidence type="ECO:0000259" key="3">
    <source>
        <dbReference type="Pfam" id="PF07338"/>
    </source>
</evidence>
<gene>
    <name evidence="4" type="ORF">AB3G37_07785</name>
</gene>
<dbReference type="InterPro" id="IPR036275">
    <property type="entry name" value="YdgH-like_sf"/>
</dbReference>
<dbReference type="SUPFAM" id="SSF159871">
    <property type="entry name" value="YdgH-like"/>
    <property type="match status" value="1"/>
</dbReference>
<feature type="domain" description="YdgH/BhsA/McbA-like" evidence="3">
    <location>
        <begin position="34"/>
        <end position="90"/>
    </location>
</feature>
<evidence type="ECO:0000256" key="1">
    <source>
        <dbReference type="ARBA" id="ARBA00022729"/>
    </source>
</evidence>
<organism evidence="4">
    <name type="scientific">Rouxiella sp. WC2420</name>
    <dbReference type="NCBI Taxonomy" id="3234145"/>
    <lineage>
        <taxon>Bacteria</taxon>
        <taxon>Pseudomonadati</taxon>
        <taxon>Pseudomonadota</taxon>
        <taxon>Gammaproteobacteria</taxon>
        <taxon>Enterobacterales</taxon>
        <taxon>Yersiniaceae</taxon>
        <taxon>Rouxiella</taxon>
    </lineage>
</organism>
<accession>A0AB39VUY3</accession>
<feature type="chain" id="PRO_5044233949" evidence="2">
    <location>
        <begin position="20"/>
        <end position="90"/>
    </location>
</feature>
<dbReference type="Pfam" id="PF07338">
    <property type="entry name" value="YdgH_BhsA-like"/>
    <property type="match status" value="1"/>
</dbReference>
<protein>
    <submittedName>
        <fullName evidence="4">DUF1471 domain-containing protein</fullName>
    </submittedName>
</protein>
<dbReference type="InterPro" id="IPR025543">
    <property type="entry name" value="Dodecin-like"/>
</dbReference>
<dbReference type="Gene3D" id="3.30.1660.10">
    <property type="entry name" value="Flavin-binding protein dodecin"/>
    <property type="match status" value="1"/>
</dbReference>
<proteinExistence type="predicted"/>
<dbReference type="InterPro" id="IPR010854">
    <property type="entry name" value="YdgH/BhsA/McbA-like_dom"/>
</dbReference>
<keyword evidence="1 2" id="KW-0732">Signal</keyword>
<dbReference type="EMBL" id="CP165628">
    <property type="protein sequence ID" value="XDU73967.1"/>
    <property type="molecule type" value="Genomic_DNA"/>
</dbReference>
<evidence type="ECO:0000313" key="4">
    <source>
        <dbReference type="EMBL" id="XDU73967.1"/>
    </source>
</evidence>
<dbReference type="RefSeq" id="WP_369790231.1">
    <property type="nucleotide sequence ID" value="NZ_CP165628.1"/>
</dbReference>
<dbReference type="PANTHER" id="PTHR34156">
    <property type="entry name" value="OUTER MEMBRANE PROTEIN-RELATED-RELATED"/>
    <property type="match status" value="1"/>
</dbReference>
<dbReference type="InterPro" id="IPR051096">
    <property type="entry name" value="BhsA/McbA_stress_biofilm_assoc"/>
</dbReference>
<dbReference type="PANTHER" id="PTHR34156:SF9">
    <property type="entry name" value="SECRETED PROTEIN"/>
    <property type="match status" value="1"/>
</dbReference>